<evidence type="ECO:0000313" key="3">
    <source>
        <dbReference type="WBParaSite" id="PDA_v2.g2290.t1"/>
    </source>
</evidence>
<evidence type="ECO:0000313" key="2">
    <source>
        <dbReference type="Proteomes" id="UP000887578"/>
    </source>
</evidence>
<dbReference type="WBParaSite" id="PDA_v2.g2290.t1">
    <property type="protein sequence ID" value="PDA_v2.g2290.t1"/>
    <property type="gene ID" value="PDA_v2.g2290"/>
</dbReference>
<protein>
    <submittedName>
        <fullName evidence="3">Uncharacterized protein</fullName>
    </submittedName>
</protein>
<proteinExistence type="predicted"/>
<dbReference type="Proteomes" id="UP000887578">
    <property type="component" value="Unplaced"/>
</dbReference>
<dbReference type="AlphaFoldDB" id="A0A914PX36"/>
<sequence>MSSASSSSEGSLCCCIHGAPCDCGTSLSSYRSSQSISSNEPEYQSVGYGNAMKKFSNKNAHYPLRSDSYYVKIRSPSSTEKVQIDQNKNIGQPLSKRSTKTRWPLSELTAEMAYSTGNRTSMENLHQPQHAKDDAFYDFYSDFEEEDDTKSLGRRKNKKKKCYHKNDNDEKYPKLESVLEDTG</sequence>
<evidence type="ECO:0000256" key="1">
    <source>
        <dbReference type="SAM" id="MobiDB-lite"/>
    </source>
</evidence>
<name>A0A914PX36_9BILA</name>
<keyword evidence="2" id="KW-1185">Reference proteome</keyword>
<reference evidence="3" key="1">
    <citation type="submission" date="2022-11" db="UniProtKB">
        <authorList>
            <consortium name="WormBaseParasite"/>
        </authorList>
    </citation>
    <scope>IDENTIFICATION</scope>
</reference>
<feature type="compositionally biased region" description="Basic residues" evidence="1">
    <location>
        <begin position="152"/>
        <end position="163"/>
    </location>
</feature>
<organism evidence="2 3">
    <name type="scientific">Panagrolaimus davidi</name>
    <dbReference type="NCBI Taxonomy" id="227884"/>
    <lineage>
        <taxon>Eukaryota</taxon>
        <taxon>Metazoa</taxon>
        <taxon>Ecdysozoa</taxon>
        <taxon>Nematoda</taxon>
        <taxon>Chromadorea</taxon>
        <taxon>Rhabditida</taxon>
        <taxon>Tylenchina</taxon>
        <taxon>Panagrolaimomorpha</taxon>
        <taxon>Panagrolaimoidea</taxon>
        <taxon>Panagrolaimidae</taxon>
        <taxon>Panagrolaimus</taxon>
    </lineage>
</organism>
<feature type="region of interest" description="Disordered" evidence="1">
    <location>
        <begin position="76"/>
        <end position="101"/>
    </location>
</feature>
<feature type="compositionally biased region" description="Polar residues" evidence="1">
    <location>
        <begin position="76"/>
        <end position="96"/>
    </location>
</feature>
<feature type="region of interest" description="Disordered" evidence="1">
    <location>
        <begin position="148"/>
        <end position="169"/>
    </location>
</feature>
<accession>A0A914PX36</accession>